<proteinExistence type="predicted"/>
<gene>
    <name evidence="1" type="ORF">S01H4_62548</name>
</gene>
<feature type="non-terminal residue" evidence="1">
    <location>
        <position position="1"/>
    </location>
</feature>
<feature type="non-terminal residue" evidence="1">
    <location>
        <position position="155"/>
    </location>
</feature>
<evidence type="ECO:0000313" key="1">
    <source>
        <dbReference type="EMBL" id="GAH06970.1"/>
    </source>
</evidence>
<organism evidence="1">
    <name type="scientific">marine sediment metagenome</name>
    <dbReference type="NCBI Taxonomy" id="412755"/>
    <lineage>
        <taxon>unclassified sequences</taxon>
        <taxon>metagenomes</taxon>
        <taxon>ecological metagenomes</taxon>
    </lineage>
</organism>
<dbReference type="AlphaFoldDB" id="X1DFB2"/>
<reference evidence="1" key="1">
    <citation type="journal article" date="2014" name="Front. Microbiol.">
        <title>High frequency of phylogenetically diverse reductive dehalogenase-homologous genes in deep subseafloor sedimentary metagenomes.</title>
        <authorList>
            <person name="Kawai M."/>
            <person name="Futagami T."/>
            <person name="Toyoda A."/>
            <person name="Takaki Y."/>
            <person name="Nishi S."/>
            <person name="Hori S."/>
            <person name="Arai W."/>
            <person name="Tsubouchi T."/>
            <person name="Morono Y."/>
            <person name="Uchiyama I."/>
            <person name="Ito T."/>
            <person name="Fujiyama A."/>
            <person name="Inagaki F."/>
            <person name="Takami H."/>
        </authorList>
    </citation>
    <scope>NUCLEOTIDE SEQUENCE</scope>
    <source>
        <strain evidence="1">Expedition CK06-06</strain>
    </source>
</reference>
<accession>X1DFB2</accession>
<comment type="caution">
    <text evidence="1">The sequence shown here is derived from an EMBL/GenBank/DDBJ whole genome shotgun (WGS) entry which is preliminary data.</text>
</comment>
<dbReference type="EMBL" id="BART01037362">
    <property type="protein sequence ID" value="GAH06970.1"/>
    <property type="molecule type" value="Genomic_DNA"/>
</dbReference>
<protein>
    <submittedName>
        <fullName evidence="1">Uncharacterized protein</fullName>
    </submittedName>
</protein>
<sequence length="155" mass="18122">PVRAGGHTYEFRKLRKGGHPYFWTKFSEFYPEMCSSELGIHLINERNRWNYDLNLPSRVLGNLGKEEAKKRWEINFLDPDYGKYPDPGAAEYYHDLMGGYGYKEDSATTQKNIRSVKGDGIPIHVLYSRSEIREARWIVNWIEEQVSTGAMELRD</sequence>
<name>X1DFB2_9ZZZZ</name>